<feature type="compositionally biased region" description="Polar residues" evidence="1">
    <location>
        <begin position="135"/>
        <end position="152"/>
    </location>
</feature>
<sequence length="1400" mass="157616">MSFFQAFKSRAAQEKLVQLEKDAAPFEDQLAEAARFIGVTLDELYSSNPGFSDGQKSTLSALHGREEWLLRWLLKKLQSPKDAIARKSASAWRIFRYVIQQIPLPSVARMLNERKFMTILQQTLDEILSMNNTTHTPIENVSDSSSTIQESPKTSKKRKRSGEVIVRGNEPTKNTRLDLLGAVYAAMDSLLYFTQDSLADADGIQINTLSAEYIRSVVRTSAEESAKILGSWLALSLSSLVNGQTTTILSQNWLSCGIKIWELHAPGDSTIQFALHTTRPLLSLLLSLKNTDSVCAVLVPELEKLVARNIILPAKSTISSSAVVVPKQNEEQSHEPDVLRDLTRASVLFKPEFATLLFDIAIRSLQPHNTRRRRSPDEAWLKKVFTTLIEPLPSDKTEVSTRALSKMIQSAIDHKVELDLPVLKSITATLKFSAPTEKADWELLATLIQLDANIFLIADEESNVLERVLTEITSASFKDSWLELQVHIVDKVLVPLMREFSKARDLTGFFRHWFHQLVECDTRRAEKQLPMSAWEDDALSRELKKLFESSLTVQQIIQTLDWLEEQSNDNLPITSVILQAIAGSITREEVADAIGLRIYHVVFDRFSKGSEPFRKMASRYRWRCWDIIPRSLEWANMASIGELEALWTVDSSPLTYLTKSGSRKNSDEFTIELQMLEQFAKFRSASTIWAVAEGFPQLQKLIKPIMLELLKGLTHDVTEFSKSSSSSTKSEYSVWAYIRRLVTDTPNVFGLYSELKTEFSSLISTIIRIISNAPQQATATEDIHTTWNLLLSQIVEELQDGENLLKNKYFVVAIPSLLQLPIEVFSRKQRQYIMSSWLEPDEKSSQADFKSLYPQLISLLVKILRRYPAYDGMKFAHLTNLATNLAVSATNQRVNLELLDVLSQLVLAHVISNIEQPPSRAYISDAVQYLQATLDSKSSKQTKYPSTKLIENLMRALKPKAQALSDLGIIDLADFESLLSKLQQSLQHQLKKQVRKEGTQVEESDALEILCVVGALDVIGPDASKLAKFTDDIKTYSFRQEKSQYEVSSRLQRFLASQAPPTHKYEDLESKIGGDITTVTGRKSVLDMASVLTKNATEVQKLALLQQLLGDDWKGLKRLDTTFAIKNLIASCEDTNTSREDANTASVNLSVVYAALCGEFMKNTSVRQFCLLAETMELMLRTKGHALTQWNIDSTLGSISILCSRHSPALNPRRASTIYLGLCSLLRAVLTSHRLKLQGHFHLVVQVMLALLRCLFTPLPHTNNTILKHYAAPSWLSASHPLTATHSTVYTRLLTQICDPSVSSVTRTSSHNALHSATEKARKMAGQHMQFVLTTYIKLQLEMRMAPQVREKMVPGLYALFDTTTPEMRRMLSEGLDSSGRAVFGSLFRDWQQFGKWKGS</sequence>
<dbReference type="Pfam" id="PF10441">
    <property type="entry name" value="Urb2"/>
    <property type="match status" value="1"/>
</dbReference>
<dbReference type="InterPro" id="IPR018849">
    <property type="entry name" value="Urb2/Npa2_C"/>
</dbReference>
<evidence type="ECO:0000313" key="4">
    <source>
        <dbReference type="Proteomes" id="UP000256645"/>
    </source>
</evidence>
<evidence type="ECO:0000256" key="1">
    <source>
        <dbReference type="SAM" id="MobiDB-lite"/>
    </source>
</evidence>
<protein>
    <recommendedName>
        <fullName evidence="2">Nucleolar 27S pre-rRNA processing Urb2/Npa2 C-terminal domain-containing protein</fullName>
    </recommendedName>
</protein>
<keyword evidence="4" id="KW-1185">Reference proteome</keyword>
<name>A0A3D8QT14_9HELO</name>
<dbReference type="InterPro" id="IPR052609">
    <property type="entry name" value="Ribosome_Biogenesis_Reg"/>
</dbReference>
<reference evidence="3 4" key="1">
    <citation type="journal article" date="2018" name="IMA Fungus">
        <title>IMA Genome-F 9: Draft genome sequence of Annulohypoxylon stygium, Aspergillus mulundensis, Berkeleyomyces basicola (syn. Thielaviopsis basicola), Ceratocystis smalleyi, two Cercospora beticola strains, Coleophoma cylindrospora, Fusarium fracticaudum, Phialophora cf. hyalina, and Morchella septimelata.</title>
        <authorList>
            <person name="Wingfield B.D."/>
            <person name="Bills G.F."/>
            <person name="Dong Y."/>
            <person name="Huang W."/>
            <person name="Nel W.J."/>
            <person name="Swalarsk-Parry B.S."/>
            <person name="Vaghefi N."/>
            <person name="Wilken P.M."/>
            <person name="An Z."/>
            <person name="de Beer Z.W."/>
            <person name="De Vos L."/>
            <person name="Chen L."/>
            <person name="Duong T.A."/>
            <person name="Gao Y."/>
            <person name="Hammerbacher A."/>
            <person name="Kikkert J.R."/>
            <person name="Li Y."/>
            <person name="Li H."/>
            <person name="Li K."/>
            <person name="Li Q."/>
            <person name="Liu X."/>
            <person name="Ma X."/>
            <person name="Naidoo K."/>
            <person name="Pethybridge S.J."/>
            <person name="Sun J."/>
            <person name="Steenkamp E.T."/>
            <person name="van der Nest M.A."/>
            <person name="van Wyk S."/>
            <person name="Wingfield M.J."/>
            <person name="Xiong C."/>
            <person name="Yue Q."/>
            <person name="Zhang X."/>
        </authorList>
    </citation>
    <scope>NUCLEOTIDE SEQUENCE [LARGE SCALE GENOMIC DNA]</scope>
    <source>
        <strain evidence="3 4">BP6252</strain>
    </source>
</reference>
<organism evidence="3 4">
    <name type="scientific">Coleophoma cylindrospora</name>
    <dbReference type="NCBI Taxonomy" id="1849047"/>
    <lineage>
        <taxon>Eukaryota</taxon>
        <taxon>Fungi</taxon>
        <taxon>Dikarya</taxon>
        <taxon>Ascomycota</taxon>
        <taxon>Pezizomycotina</taxon>
        <taxon>Leotiomycetes</taxon>
        <taxon>Helotiales</taxon>
        <taxon>Dermateaceae</taxon>
        <taxon>Coleophoma</taxon>
    </lineage>
</organism>
<evidence type="ECO:0000259" key="2">
    <source>
        <dbReference type="Pfam" id="PF10441"/>
    </source>
</evidence>
<accession>A0A3D8QT14</accession>
<dbReference type="GO" id="GO:0042254">
    <property type="term" value="P:ribosome biogenesis"/>
    <property type="evidence" value="ECO:0007669"/>
    <property type="project" value="TreeGrafter"/>
</dbReference>
<evidence type="ECO:0000313" key="3">
    <source>
        <dbReference type="EMBL" id="RDW64953.1"/>
    </source>
</evidence>
<proteinExistence type="predicted"/>
<feature type="region of interest" description="Disordered" evidence="1">
    <location>
        <begin position="135"/>
        <end position="167"/>
    </location>
</feature>
<feature type="domain" description="Nucleolar 27S pre-rRNA processing Urb2/Npa2 C-terminal" evidence="2">
    <location>
        <begin position="1172"/>
        <end position="1399"/>
    </location>
</feature>
<dbReference type="Proteomes" id="UP000256645">
    <property type="component" value="Unassembled WGS sequence"/>
</dbReference>
<dbReference type="GO" id="GO:0005730">
    <property type="term" value="C:nucleolus"/>
    <property type="evidence" value="ECO:0007669"/>
    <property type="project" value="TreeGrafter"/>
</dbReference>
<dbReference type="PANTHER" id="PTHR15682">
    <property type="entry name" value="UNHEALTHY RIBOSOME BIOGENESIS PROTEIN 2 HOMOLOG"/>
    <property type="match status" value="1"/>
</dbReference>
<gene>
    <name evidence="3" type="ORF">BP6252_10604</name>
</gene>
<dbReference type="EMBL" id="PDLM01000012">
    <property type="protein sequence ID" value="RDW64953.1"/>
    <property type="molecule type" value="Genomic_DNA"/>
</dbReference>
<dbReference type="STRING" id="1849047.A0A3D8QT14"/>
<comment type="caution">
    <text evidence="3">The sequence shown here is derived from an EMBL/GenBank/DDBJ whole genome shotgun (WGS) entry which is preliminary data.</text>
</comment>
<dbReference type="OrthoDB" id="160374at2759"/>
<dbReference type="PANTHER" id="PTHR15682:SF2">
    <property type="entry name" value="UNHEALTHY RIBOSOME BIOGENESIS PROTEIN 2 HOMOLOG"/>
    <property type="match status" value="1"/>
</dbReference>